<name>A0ABP8LR92_9BACT</name>
<gene>
    <name evidence="4" type="ORF">GCM10023091_07900</name>
</gene>
<proteinExistence type="predicted"/>
<accession>A0ABP8LR92</accession>
<evidence type="ECO:0000313" key="5">
    <source>
        <dbReference type="Proteomes" id="UP001501508"/>
    </source>
</evidence>
<keyword evidence="5" id="KW-1185">Reference proteome</keyword>
<evidence type="ECO:0000259" key="3">
    <source>
        <dbReference type="Pfam" id="PF12849"/>
    </source>
</evidence>
<evidence type="ECO:0000256" key="1">
    <source>
        <dbReference type="ARBA" id="ARBA00022729"/>
    </source>
</evidence>
<sequence>MNKLKALFVLLGILLFAGCGPTDTKDNPTRGSIRIAADESFQPLVDALTHAYEGIYPNTHFENLYLPEQKAILALLQDSVRMVFVTRKLTERENEMLLQQASTPKTHNIAIDGVALITSDQNAGTMVTLEELGRVFKGEIKNWEQLGATKRSGPISLVFDDANSSNLLYLSRLLKVTDFNTLKISVAGSHQKVIEHVKQNPGAIGFIGMNWISDGKEQSARDRADKLYVIGVGREAGKDSATTYYYPFQEDLGNGNYPLARELYAITREAHPGLGGGLLTYIARDVGGLVIMKMGLVPSVPYHRDMILKTE</sequence>
<dbReference type="RefSeq" id="WP_345026757.1">
    <property type="nucleotide sequence ID" value="NZ_BAABEY010000009.1"/>
</dbReference>
<dbReference type="Proteomes" id="UP001501508">
    <property type="component" value="Unassembled WGS sequence"/>
</dbReference>
<dbReference type="SUPFAM" id="SSF53850">
    <property type="entry name" value="Periplasmic binding protein-like II"/>
    <property type="match status" value="1"/>
</dbReference>
<dbReference type="InterPro" id="IPR050811">
    <property type="entry name" value="Phosphate_ABC_transporter"/>
</dbReference>
<dbReference type="Gene3D" id="3.40.190.10">
    <property type="entry name" value="Periplasmic binding protein-like II"/>
    <property type="match status" value="2"/>
</dbReference>
<dbReference type="PANTHER" id="PTHR30570">
    <property type="entry name" value="PERIPLASMIC PHOSPHATE BINDING COMPONENT OF PHOSPHATE ABC TRANSPORTER"/>
    <property type="match status" value="1"/>
</dbReference>
<protein>
    <submittedName>
        <fullName evidence="4">Substrate-binding domain-containing protein</fullName>
    </submittedName>
</protein>
<evidence type="ECO:0000256" key="2">
    <source>
        <dbReference type="SAM" id="SignalP"/>
    </source>
</evidence>
<dbReference type="Pfam" id="PF12849">
    <property type="entry name" value="PBP_like_2"/>
    <property type="match status" value="1"/>
</dbReference>
<feature type="signal peptide" evidence="2">
    <location>
        <begin position="1"/>
        <end position="24"/>
    </location>
</feature>
<feature type="domain" description="PBP" evidence="3">
    <location>
        <begin position="25"/>
        <end position="285"/>
    </location>
</feature>
<feature type="chain" id="PRO_5047005480" evidence="2">
    <location>
        <begin position="25"/>
        <end position="311"/>
    </location>
</feature>
<reference evidence="5" key="1">
    <citation type="journal article" date="2019" name="Int. J. Syst. Evol. Microbiol.">
        <title>The Global Catalogue of Microorganisms (GCM) 10K type strain sequencing project: providing services to taxonomists for standard genome sequencing and annotation.</title>
        <authorList>
            <consortium name="The Broad Institute Genomics Platform"/>
            <consortium name="The Broad Institute Genome Sequencing Center for Infectious Disease"/>
            <person name="Wu L."/>
            <person name="Ma J."/>
        </authorList>
    </citation>
    <scope>NUCLEOTIDE SEQUENCE [LARGE SCALE GENOMIC DNA]</scope>
    <source>
        <strain evidence="5">JCM 31920</strain>
    </source>
</reference>
<keyword evidence="1 2" id="KW-0732">Signal</keyword>
<dbReference type="PANTHER" id="PTHR30570:SF1">
    <property type="entry name" value="PHOSPHATE-BINDING PROTEIN PSTS"/>
    <property type="match status" value="1"/>
</dbReference>
<organism evidence="4 5">
    <name type="scientific">Ravibacter arvi</name>
    <dbReference type="NCBI Taxonomy" id="2051041"/>
    <lineage>
        <taxon>Bacteria</taxon>
        <taxon>Pseudomonadati</taxon>
        <taxon>Bacteroidota</taxon>
        <taxon>Cytophagia</taxon>
        <taxon>Cytophagales</taxon>
        <taxon>Spirosomataceae</taxon>
        <taxon>Ravibacter</taxon>
    </lineage>
</organism>
<evidence type="ECO:0000313" key="4">
    <source>
        <dbReference type="EMBL" id="GAA4433827.1"/>
    </source>
</evidence>
<dbReference type="InterPro" id="IPR024370">
    <property type="entry name" value="PBP_domain"/>
</dbReference>
<dbReference type="EMBL" id="BAABEY010000009">
    <property type="protein sequence ID" value="GAA4433827.1"/>
    <property type="molecule type" value="Genomic_DNA"/>
</dbReference>
<comment type="caution">
    <text evidence="4">The sequence shown here is derived from an EMBL/GenBank/DDBJ whole genome shotgun (WGS) entry which is preliminary data.</text>
</comment>
<dbReference type="PROSITE" id="PS51257">
    <property type="entry name" value="PROKAR_LIPOPROTEIN"/>
    <property type="match status" value="1"/>
</dbReference>